<protein>
    <submittedName>
        <fullName evidence="1">Uncharacterized protein</fullName>
    </submittedName>
</protein>
<keyword evidence="2" id="KW-1185">Reference proteome</keyword>
<proteinExistence type="predicted"/>
<dbReference type="Proteomes" id="UP001141806">
    <property type="component" value="Unassembled WGS sequence"/>
</dbReference>
<gene>
    <name evidence="1" type="ORF">NE237_033154</name>
</gene>
<evidence type="ECO:0000313" key="1">
    <source>
        <dbReference type="EMBL" id="KAJ4982317.1"/>
    </source>
</evidence>
<organism evidence="1 2">
    <name type="scientific">Protea cynaroides</name>
    <dbReference type="NCBI Taxonomy" id="273540"/>
    <lineage>
        <taxon>Eukaryota</taxon>
        <taxon>Viridiplantae</taxon>
        <taxon>Streptophyta</taxon>
        <taxon>Embryophyta</taxon>
        <taxon>Tracheophyta</taxon>
        <taxon>Spermatophyta</taxon>
        <taxon>Magnoliopsida</taxon>
        <taxon>Proteales</taxon>
        <taxon>Proteaceae</taxon>
        <taxon>Protea</taxon>
    </lineage>
</organism>
<reference evidence="1" key="1">
    <citation type="journal article" date="2023" name="Plant J.">
        <title>The genome of the king protea, Protea cynaroides.</title>
        <authorList>
            <person name="Chang J."/>
            <person name="Duong T.A."/>
            <person name="Schoeman C."/>
            <person name="Ma X."/>
            <person name="Roodt D."/>
            <person name="Barker N."/>
            <person name="Li Z."/>
            <person name="Van de Peer Y."/>
            <person name="Mizrachi E."/>
        </authorList>
    </citation>
    <scope>NUCLEOTIDE SEQUENCE</scope>
    <source>
        <tissue evidence="1">Young leaves</tissue>
    </source>
</reference>
<dbReference type="EMBL" id="JAMYWD010000001">
    <property type="protein sequence ID" value="KAJ4982317.1"/>
    <property type="molecule type" value="Genomic_DNA"/>
</dbReference>
<sequence length="193" mass="22442">MSNPDKETHPKEEERAGISCMLNTEAGAVIAVVPQNNNDPNSQFISPSEDIYDSTPLRLWTLLSFEKCTEIVPNRYNFINALRLKRYYFLIEAQHMPRAATTHNKDAYALRLELFYFLIEAQHMPRAATTHNKDAYALRLELFYFLIEAQHMPRAATTHNKDAYALRLELFYFLIEAQHMLRAATTHNKDAYN</sequence>
<evidence type="ECO:0000313" key="2">
    <source>
        <dbReference type="Proteomes" id="UP001141806"/>
    </source>
</evidence>
<name>A0A9Q0R4A1_9MAGN</name>
<accession>A0A9Q0R4A1</accession>
<dbReference type="AlphaFoldDB" id="A0A9Q0R4A1"/>
<comment type="caution">
    <text evidence="1">The sequence shown here is derived from an EMBL/GenBank/DDBJ whole genome shotgun (WGS) entry which is preliminary data.</text>
</comment>